<feature type="domain" description="DUF2089" evidence="1">
    <location>
        <begin position="42"/>
        <end position="86"/>
    </location>
</feature>
<dbReference type="InterPro" id="IPR018658">
    <property type="entry name" value="DUF2089"/>
</dbReference>
<dbReference type="InterPro" id="IPR053957">
    <property type="entry name" value="DUF2089_Zn_ribbon"/>
</dbReference>
<accession>A0A1F5F7A0</accession>
<reference evidence="3 4" key="1">
    <citation type="journal article" date="2016" name="Nat. Commun.">
        <title>Thousands of microbial genomes shed light on interconnected biogeochemical processes in an aquifer system.</title>
        <authorList>
            <person name="Anantharaman K."/>
            <person name="Brown C.T."/>
            <person name="Hug L.A."/>
            <person name="Sharon I."/>
            <person name="Castelle C.J."/>
            <person name="Probst A.J."/>
            <person name="Thomas B.C."/>
            <person name="Singh A."/>
            <person name="Wilkins M.J."/>
            <person name="Karaoz U."/>
            <person name="Brodie E.L."/>
            <person name="Williams K.H."/>
            <person name="Hubbard S.S."/>
            <person name="Banfield J.F."/>
        </authorList>
    </citation>
    <scope>NUCLEOTIDE SEQUENCE [LARGE SCALE GENOMIC DNA]</scope>
</reference>
<evidence type="ECO:0008006" key="5">
    <source>
        <dbReference type="Google" id="ProtNLM"/>
    </source>
</evidence>
<evidence type="ECO:0000313" key="3">
    <source>
        <dbReference type="EMBL" id="OGD75506.1"/>
    </source>
</evidence>
<protein>
    <recommendedName>
        <fullName evidence="5">DUF2089 domain-containing protein</fullName>
    </recommendedName>
</protein>
<evidence type="ECO:0000259" key="2">
    <source>
        <dbReference type="Pfam" id="PF22747"/>
    </source>
</evidence>
<dbReference type="Proteomes" id="UP000177187">
    <property type="component" value="Unassembled WGS sequence"/>
</dbReference>
<sequence length="137" mass="15480">MPYPIPGHCPVCGKEFNATELLCKSCRVTVRGDFTLCDFCRLSSEQRAFLKHFVAVGGSIKDMESILGISYPTVKKRLAELAYVLGVGHRFPRQDPKRTAAERLRLLEMLSAGEMTVDEVSKKFEEARPTLNEEEER</sequence>
<dbReference type="EMBL" id="MFAF01000070">
    <property type="protein sequence ID" value="OGD75506.1"/>
    <property type="molecule type" value="Genomic_DNA"/>
</dbReference>
<dbReference type="AlphaFoldDB" id="A0A1F5F7A0"/>
<gene>
    <name evidence="3" type="ORF">A2Y64_02620</name>
</gene>
<dbReference type="Pfam" id="PF22747">
    <property type="entry name" value="Zn_ribbon_DUF2089"/>
    <property type="match status" value="1"/>
</dbReference>
<comment type="caution">
    <text evidence="3">The sequence shown here is derived from an EMBL/GenBank/DDBJ whole genome shotgun (WGS) entry which is preliminary data.</text>
</comment>
<dbReference type="STRING" id="1817816.A2Y64_02620"/>
<name>A0A1F5F7A0_9BACT</name>
<proteinExistence type="predicted"/>
<organism evidence="3 4">
    <name type="scientific">Candidatus Coatesbacteria bacterium RBG_13_66_14</name>
    <dbReference type="NCBI Taxonomy" id="1817816"/>
    <lineage>
        <taxon>Bacteria</taxon>
        <taxon>Candidatus Coatesiibacteriota</taxon>
    </lineage>
</organism>
<evidence type="ECO:0000259" key="1">
    <source>
        <dbReference type="Pfam" id="PF09862"/>
    </source>
</evidence>
<dbReference type="Pfam" id="PF09862">
    <property type="entry name" value="DUF2089"/>
    <property type="match status" value="1"/>
</dbReference>
<feature type="domain" description="DUF2089" evidence="2">
    <location>
        <begin position="9"/>
        <end position="40"/>
    </location>
</feature>
<evidence type="ECO:0000313" key="4">
    <source>
        <dbReference type="Proteomes" id="UP000177187"/>
    </source>
</evidence>